<feature type="compositionally biased region" description="Polar residues" evidence="1">
    <location>
        <begin position="35"/>
        <end position="60"/>
    </location>
</feature>
<feature type="region of interest" description="Disordered" evidence="1">
    <location>
        <begin position="21"/>
        <end position="60"/>
    </location>
</feature>
<gene>
    <name evidence="2" type="ORF">PIB30_018178</name>
</gene>
<sequence length="106" mass="11913">MKDRNTIHKIYSGSAQLLPTSTLSQSQLRSSTNTKLQATSISTSMSRRGQSRGTKMTNEDSLTTCIDLMQEMVMRTEANESTIDTSILSNETPVSLLERSIKRWRI</sequence>
<organism evidence="2 3">
    <name type="scientific">Stylosanthes scabra</name>
    <dbReference type="NCBI Taxonomy" id="79078"/>
    <lineage>
        <taxon>Eukaryota</taxon>
        <taxon>Viridiplantae</taxon>
        <taxon>Streptophyta</taxon>
        <taxon>Embryophyta</taxon>
        <taxon>Tracheophyta</taxon>
        <taxon>Spermatophyta</taxon>
        <taxon>Magnoliopsida</taxon>
        <taxon>eudicotyledons</taxon>
        <taxon>Gunneridae</taxon>
        <taxon>Pentapetalae</taxon>
        <taxon>rosids</taxon>
        <taxon>fabids</taxon>
        <taxon>Fabales</taxon>
        <taxon>Fabaceae</taxon>
        <taxon>Papilionoideae</taxon>
        <taxon>50 kb inversion clade</taxon>
        <taxon>dalbergioids sensu lato</taxon>
        <taxon>Dalbergieae</taxon>
        <taxon>Pterocarpus clade</taxon>
        <taxon>Stylosanthes</taxon>
    </lineage>
</organism>
<protein>
    <submittedName>
        <fullName evidence="2">Uncharacterized protein</fullName>
    </submittedName>
</protein>
<reference evidence="2 3" key="1">
    <citation type="journal article" date="2023" name="Plants (Basel)">
        <title>Bridging the Gap: Combining Genomics and Transcriptomics Approaches to Understand Stylosanthes scabra, an Orphan Legume from the Brazilian Caatinga.</title>
        <authorList>
            <person name="Ferreira-Neto J.R.C."/>
            <person name="da Silva M.D."/>
            <person name="Binneck E."/>
            <person name="de Melo N.F."/>
            <person name="da Silva R.H."/>
            <person name="de Melo A.L.T.M."/>
            <person name="Pandolfi V."/>
            <person name="Bustamante F.O."/>
            <person name="Brasileiro-Vidal A.C."/>
            <person name="Benko-Iseppon A.M."/>
        </authorList>
    </citation>
    <scope>NUCLEOTIDE SEQUENCE [LARGE SCALE GENOMIC DNA]</scope>
    <source>
        <tissue evidence="2">Leaves</tissue>
    </source>
</reference>
<evidence type="ECO:0000256" key="1">
    <source>
        <dbReference type="SAM" id="MobiDB-lite"/>
    </source>
</evidence>
<dbReference type="EMBL" id="JASCZI010060469">
    <property type="protein sequence ID" value="MED6132340.1"/>
    <property type="molecule type" value="Genomic_DNA"/>
</dbReference>
<name>A0ABU6S7B9_9FABA</name>
<evidence type="ECO:0000313" key="2">
    <source>
        <dbReference type="EMBL" id="MED6132340.1"/>
    </source>
</evidence>
<proteinExistence type="predicted"/>
<keyword evidence="3" id="KW-1185">Reference proteome</keyword>
<evidence type="ECO:0000313" key="3">
    <source>
        <dbReference type="Proteomes" id="UP001341840"/>
    </source>
</evidence>
<dbReference type="Proteomes" id="UP001341840">
    <property type="component" value="Unassembled WGS sequence"/>
</dbReference>
<comment type="caution">
    <text evidence="2">The sequence shown here is derived from an EMBL/GenBank/DDBJ whole genome shotgun (WGS) entry which is preliminary data.</text>
</comment>
<feature type="compositionally biased region" description="Low complexity" evidence="1">
    <location>
        <begin position="21"/>
        <end position="34"/>
    </location>
</feature>
<accession>A0ABU6S7B9</accession>